<name>A0A7G8BMB9_9BACT</name>
<feature type="domain" description="Glycosyl hydrolases family 38 C-terminal" evidence="5">
    <location>
        <begin position="1066"/>
        <end position="1140"/>
    </location>
</feature>
<keyword evidence="7" id="KW-1185">Reference proteome</keyword>
<protein>
    <recommendedName>
        <fullName evidence="8">Alpha-mannosidase</fullName>
    </recommendedName>
</protein>
<dbReference type="InterPro" id="IPR029411">
    <property type="entry name" value="RG-lyase_III"/>
</dbReference>
<accession>A0A7G8BMB9</accession>
<dbReference type="SUPFAM" id="SSF88713">
    <property type="entry name" value="Glycoside hydrolase/deacetylase"/>
    <property type="match status" value="1"/>
</dbReference>
<feature type="chain" id="PRO_5028890410" description="Alpha-mannosidase" evidence="1">
    <location>
        <begin position="23"/>
        <end position="1157"/>
    </location>
</feature>
<dbReference type="Gene3D" id="2.70.98.30">
    <property type="entry name" value="Golgi alpha-mannosidase II, domain 4"/>
    <property type="match status" value="1"/>
</dbReference>
<dbReference type="KEGG" id="adin:H7849_07120"/>
<dbReference type="InterPro" id="IPR011013">
    <property type="entry name" value="Gal_mutarotase_sf_dom"/>
</dbReference>
<evidence type="ECO:0000256" key="1">
    <source>
        <dbReference type="SAM" id="SignalP"/>
    </source>
</evidence>
<keyword evidence="1" id="KW-0732">Signal</keyword>
<reference evidence="6 7" key="1">
    <citation type="submission" date="2020-08" db="EMBL/GenBank/DDBJ databases">
        <title>Edaphobacter telluris sp. nov. and Acidobacterium dinghuensis sp. nov., two acidobacteria isolated from forest soil.</title>
        <authorList>
            <person name="Fu J."/>
            <person name="Qiu L."/>
        </authorList>
    </citation>
    <scope>NUCLEOTIDE SEQUENCE [LARGE SCALE GENOMIC DNA]</scope>
    <source>
        <strain evidence="6">4Y35</strain>
    </source>
</reference>
<feature type="signal peptide" evidence="1">
    <location>
        <begin position="1"/>
        <end position="22"/>
    </location>
</feature>
<dbReference type="SUPFAM" id="SSF49785">
    <property type="entry name" value="Galactose-binding domain-like"/>
    <property type="match status" value="1"/>
</dbReference>
<dbReference type="GO" id="GO:0004559">
    <property type="term" value="F:alpha-mannosidase activity"/>
    <property type="evidence" value="ECO:0007669"/>
    <property type="project" value="InterPro"/>
</dbReference>
<dbReference type="InterPro" id="IPR027291">
    <property type="entry name" value="Glyco_hydro_38_N_sf"/>
</dbReference>
<dbReference type="Proteomes" id="UP000515312">
    <property type="component" value="Chromosome"/>
</dbReference>
<feature type="domain" description="Glycosyl hydrolase family 38 C-terminal" evidence="3">
    <location>
        <begin position="773"/>
        <end position="950"/>
    </location>
</feature>
<dbReference type="Pfam" id="PF01074">
    <property type="entry name" value="Glyco_hydro_38N"/>
    <property type="match status" value="1"/>
</dbReference>
<dbReference type="SUPFAM" id="SSF74650">
    <property type="entry name" value="Galactose mutarotase-like"/>
    <property type="match status" value="1"/>
</dbReference>
<evidence type="ECO:0000259" key="3">
    <source>
        <dbReference type="Pfam" id="PF07748"/>
    </source>
</evidence>
<feature type="domain" description="Glycoside hydrolase family 38 N-terminal" evidence="2">
    <location>
        <begin position="298"/>
        <end position="560"/>
    </location>
</feature>
<dbReference type="PANTHER" id="PTHR46017">
    <property type="entry name" value="ALPHA-MANNOSIDASE 2C1"/>
    <property type="match status" value="1"/>
</dbReference>
<dbReference type="Gene3D" id="3.20.110.10">
    <property type="entry name" value="Glycoside hydrolase 38, N terminal domain"/>
    <property type="match status" value="1"/>
</dbReference>
<dbReference type="Pfam" id="PF14683">
    <property type="entry name" value="CBM-like"/>
    <property type="match status" value="1"/>
</dbReference>
<evidence type="ECO:0000259" key="4">
    <source>
        <dbReference type="Pfam" id="PF14683"/>
    </source>
</evidence>
<evidence type="ECO:0000259" key="2">
    <source>
        <dbReference type="Pfam" id="PF01074"/>
    </source>
</evidence>
<organism evidence="6 7">
    <name type="scientific">Alloacidobacterium dinghuense</name>
    <dbReference type="NCBI Taxonomy" id="2763107"/>
    <lineage>
        <taxon>Bacteria</taxon>
        <taxon>Pseudomonadati</taxon>
        <taxon>Acidobacteriota</taxon>
        <taxon>Terriglobia</taxon>
        <taxon>Terriglobales</taxon>
        <taxon>Acidobacteriaceae</taxon>
        <taxon>Alloacidobacterium</taxon>
    </lineage>
</organism>
<dbReference type="Gene3D" id="2.60.40.1180">
    <property type="entry name" value="Golgi alpha-mannosidase II"/>
    <property type="match status" value="1"/>
</dbReference>
<evidence type="ECO:0008006" key="8">
    <source>
        <dbReference type="Google" id="ProtNLM"/>
    </source>
</evidence>
<dbReference type="RefSeq" id="WP_186745261.1">
    <property type="nucleotide sequence ID" value="NZ_CP060394.1"/>
</dbReference>
<gene>
    <name evidence="6" type="ORF">H7849_07120</name>
</gene>
<evidence type="ECO:0000313" key="6">
    <source>
        <dbReference type="EMBL" id="QNI33689.1"/>
    </source>
</evidence>
<dbReference type="InterPro" id="IPR000602">
    <property type="entry name" value="Glyco_hydro_38_N"/>
</dbReference>
<dbReference type="InterPro" id="IPR011682">
    <property type="entry name" value="Glyco_hydro_38_C"/>
</dbReference>
<feature type="domain" description="Rhamnogalacturonan lyase" evidence="4">
    <location>
        <begin position="28"/>
        <end position="190"/>
    </location>
</feature>
<dbReference type="GO" id="GO:0030246">
    <property type="term" value="F:carbohydrate binding"/>
    <property type="evidence" value="ECO:0007669"/>
    <property type="project" value="InterPro"/>
</dbReference>
<proteinExistence type="predicted"/>
<dbReference type="EMBL" id="CP060394">
    <property type="protein sequence ID" value="QNI33689.1"/>
    <property type="molecule type" value="Genomic_DNA"/>
</dbReference>
<dbReference type="CDD" id="cd10791">
    <property type="entry name" value="GH38N_AMII_like_1"/>
    <property type="match status" value="1"/>
</dbReference>
<dbReference type="AlphaFoldDB" id="A0A7G8BMB9"/>
<dbReference type="InterPro" id="IPR008979">
    <property type="entry name" value="Galactose-bd-like_sf"/>
</dbReference>
<dbReference type="InterPro" id="IPR011330">
    <property type="entry name" value="Glyco_hydro/deAcase_b/a-brl"/>
</dbReference>
<dbReference type="Gene3D" id="2.60.120.260">
    <property type="entry name" value="Galactose-binding domain-like"/>
    <property type="match status" value="1"/>
</dbReference>
<dbReference type="GO" id="GO:0006013">
    <property type="term" value="P:mannose metabolic process"/>
    <property type="evidence" value="ECO:0007669"/>
    <property type="project" value="InterPro"/>
</dbReference>
<evidence type="ECO:0000259" key="5">
    <source>
        <dbReference type="Pfam" id="PF17677"/>
    </source>
</evidence>
<dbReference type="Pfam" id="PF07748">
    <property type="entry name" value="Glyco_hydro_38C"/>
    <property type="match status" value="1"/>
</dbReference>
<dbReference type="PANTHER" id="PTHR46017:SF1">
    <property type="entry name" value="ALPHA-MANNOSIDASE 2C1"/>
    <property type="match status" value="1"/>
</dbReference>
<dbReference type="InterPro" id="IPR013780">
    <property type="entry name" value="Glyco_hydro_b"/>
</dbReference>
<evidence type="ECO:0000313" key="7">
    <source>
        <dbReference type="Proteomes" id="UP000515312"/>
    </source>
</evidence>
<sequence>MQFRAASLFLALSVSSFLSAVAQTTNAIWRIGTFDRSSAEFADGSPQQPVTFVVQQDSPAKSWYSFAPAYVPASNSDIASAPRTIQFSMTDKPSTAYRLRVSLLVEHSSVPELRVSINGRTGIFYLHPELEYSMGDTMAAFFPAYSHSTVEFDFPGDYLHQGSNTITLQAVATASKAVPDAGFNYDAIELDQSSALSHDPVVHIEPTIFYQQLDKLLTERVDVLVRYNARPGSGQIDLEVSGHHFKRQIHIDHDFGEKRIPVQVPEFPANTPVSITVTLDGHTTHSTQTIEPQKKWTLFLVPHVHLDVGYTDYQAKVATIQSRILDEAMDLSAKHPSFRFSTDGFWNLEQYLKTRTPQEKQRVIQAIKEEKLYIPAQYSNVLTGFPTAETLIRSLYPSANFSRQNKTPFDYVNITDVPSYTWSYPSVLAAAGIQYFLAGSNNDRAPVLLQGHLNENSPMYWEGPDGKRVLFWYSRHYMQMQFLFGLPPLPEVGEEMLPVFLQMYQSKNYQAHAAILFGTQVENTDLFPQQAELADQWNAHYAYPHLQYSGFHDALEEIAKQFGDNIPTMRGDGGPYWEDGIGSDAFFAALERENESRAPSAEKLATISTLINPRLSVDHDLLSQMWNNMVLMDEHTWLSWNSVSDPSSREASEQLRVKDSRATTASELRDHLLRSSMASVADSISAGVGSVVVFNPLNWKRDGIVEMDLDKGLEIVDRSTDQSIAYSAVHQGNDFRRIEFVATDVPPVGYKVYDLRRSDKSLPATEKIGAATLESPYYRVELDPSSGAVRSVYDKQLQKELVDQNSPYRFGQYLYVAGGDKEPNSILQYRVVSPKPELQIHAGSQGRLISVERTSYGWCAHLESSAENTPEITTEIRLFENEKKIEFIENVAKKEAFTKEAVYFAFPFAMNHPQFRYEIQNGVVDPSTDMYPGAGHEWFSVQHWISAQQDGFSGAVMPLDTPLVTLGDINRGEWPTEFGKRTGTIFAYVMNNYWHTNYRAAQDGNFRFRFVVTSAPASDSLALSRMGWEEVTPLEVDEIRSQDKALDLSRPLDGKEASFLTIDDPNLLLDTWKPAEDGNGTILRLIDLGGAPRSITVSTPLLLLDKVFQTDAVERNQKLLLTEGRSAFKVDIHPHEIVTVRLIGNPVLHSPKPLSRE</sequence>
<dbReference type="GO" id="GO:0009313">
    <property type="term" value="P:oligosaccharide catabolic process"/>
    <property type="evidence" value="ECO:0007669"/>
    <property type="project" value="TreeGrafter"/>
</dbReference>
<dbReference type="InterPro" id="IPR041147">
    <property type="entry name" value="GH38_C"/>
</dbReference>
<dbReference type="Pfam" id="PF17677">
    <property type="entry name" value="Glyco_hydro38C2"/>
    <property type="match status" value="1"/>
</dbReference>